<dbReference type="EMBL" id="JACNJN010000070">
    <property type="protein sequence ID" value="MBC8334498.1"/>
    <property type="molecule type" value="Genomic_DNA"/>
</dbReference>
<feature type="domain" description="FAD dependent oxidoreductase" evidence="2">
    <location>
        <begin position="19"/>
        <end position="376"/>
    </location>
</feature>
<dbReference type="InterPro" id="IPR027266">
    <property type="entry name" value="TrmE/GcvT-like"/>
</dbReference>
<dbReference type="InterPro" id="IPR028896">
    <property type="entry name" value="GcvT/YgfZ/DmdA"/>
</dbReference>
<gene>
    <name evidence="6" type="ORF">H8E29_04475</name>
</gene>
<dbReference type="Gene3D" id="3.30.9.10">
    <property type="entry name" value="D-Amino Acid Oxidase, subunit A, domain 2"/>
    <property type="match status" value="1"/>
</dbReference>
<name>A0A8J6TEF6_9CHLR</name>
<dbReference type="Pfam" id="PF08669">
    <property type="entry name" value="GCV_T_C"/>
    <property type="match status" value="1"/>
</dbReference>
<dbReference type="InterPro" id="IPR032503">
    <property type="entry name" value="FAO_M"/>
</dbReference>
<dbReference type="Gene3D" id="2.40.30.110">
    <property type="entry name" value="Aminomethyltransferase beta-barrel domains"/>
    <property type="match status" value="1"/>
</dbReference>
<organism evidence="6 7">
    <name type="scientific">Candidatus Desulfolinea nitratireducens</name>
    <dbReference type="NCBI Taxonomy" id="2841698"/>
    <lineage>
        <taxon>Bacteria</taxon>
        <taxon>Bacillati</taxon>
        <taxon>Chloroflexota</taxon>
        <taxon>Anaerolineae</taxon>
        <taxon>Anaerolineales</taxon>
        <taxon>Anaerolineales incertae sedis</taxon>
        <taxon>Candidatus Desulfolinea</taxon>
    </lineage>
</organism>
<dbReference type="SUPFAM" id="SSF101790">
    <property type="entry name" value="Aminomethyltransferase beta-barrel domain"/>
    <property type="match status" value="1"/>
</dbReference>
<dbReference type="PANTHER" id="PTHR43757:SF15">
    <property type="entry name" value="PYRUVATE DEHYDROGENASE PHOSPHATASE REGULATORY SUBUNIT, MITOCHONDRIAL-LIKE"/>
    <property type="match status" value="1"/>
</dbReference>
<dbReference type="SUPFAM" id="SSF54373">
    <property type="entry name" value="FAD-linked reductases, C-terminal domain"/>
    <property type="match status" value="1"/>
</dbReference>
<reference evidence="6 7" key="1">
    <citation type="submission" date="2020-08" db="EMBL/GenBank/DDBJ databases">
        <title>Bridging the membrane lipid divide: bacteria of the FCB group superphylum have the potential to synthesize archaeal ether lipids.</title>
        <authorList>
            <person name="Villanueva L."/>
            <person name="Von Meijenfeldt F.A.B."/>
            <person name="Westbye A.B."/>
            <person name="Yadav S."/>
            <person name="Hopmans E.C."/>
            <person name="Dutilh B.E."/>
            <person name="Sinninghe Damste J.S."/>
        </authorList>
    </citation>
    <scope>NUCLEOTIDE SEQUENCE [LARGE SCALE GENOMIC DNA]</scope>
    <source>
        <strain evidence="6">NIOZ-UU36</strain>
    </source>
</reference>
<comment type="caution">
    <text evidence="6">The sequence shown here is derived from an EMBL/GenBank/DDBJ whole genome shotgun (WGS) entry which is preliminary data.</text>
</comment>
<dbReference type="Gene3D" id="3.50.50.60">
    <property type="entry name" value="FAD/NAD(P)-binding domain"/>
    <property type="match status" value="1"/>
</dbReference>
<sequence length="826" mass="91431">MAKNQTSEKSVDKLPEQTKVVIIGGGVIGCSTAYHLAKLGWKNIVLLERAQLTAGTTWHAAGLIEAGGFFDATTVEMTRYTLELYSRLEKETGQATGYKNVGMVTLASTPDRLEELRRIAAFDREFGVPVEEISPKKVKELWPLAFTDDILAGFYSLNDGRVNPIDVTMALAKGARMGGVQIFEETAVTGITKEDQRVTGVITNRGEIQAEYVVNCAGMWAREIGKLAGVNIPLQPTEHYYLITDAIEGIHADLPVLVDPDKYSYLREEVGGILLGIFEPVSAPWALDGIPKDFTFGEINPDWDRMMPYVEEAMKRVPALENAGIHKFFCGPESFTPDLGPMMGLAPELDNFFVAAGFNSLGILTGGGAGKVMAQWIKDGVPDVDITGIDIARMSPFENTPKYLKDRAVEVLGFMFEDTYPNKQFKTARNVRKSAFYDRLADAGAYFGVYAGMEYPDWFAPEGVEPKVEYSWGRQNWFEYSAAEHLATRENVTMLDYSVMGKILVQGRDAEKYLNLICANNIAVPVGRCVYTQWCNETGTIEADLTVTRLAEDQYLILSGDATLTAVQAWLRRHIPVDAHVAITNISSACSVLNIQGPKSREFLSTLTNADMSNEAFPFLTSQEIDIGYALVRAIRVTYVGELGWELYIPSEFSSHVFDTLVEAGADFGLKHIGLQALNNLRLEKAYRDYGGDIDNTDTPLEVGLGFFVDFDKPGGFIGRDALLRLKETGFRYRMPQFLLEDPEPMLYYGEIIYRDDKPVGYIMSGGYGHTLGASVGVGPVENDGETVSLDFIKSGTYEIDIAGVRYPAKASLRPMYDPKLLRVRT</sequence>
<dbReference type="SUPFAM" id="SSF103025">
    <property type="entry name" value="Folate-binding domain"/>
    <property type="match status" value="1"/>
</dbReference>
<comment type="similarity">
    <text evidence="1">Belongs to the GcvT family.</text>
</comment>
<evidence type="ECO:0000259" key="3">
    <source>
        <dbReference type="Pfam" id="PF01571"/>
    </source>
</evidence>
<feature type="domain" description="FAD dependent oxidoreductase central" evidence="5">
    <location>
        <begin position="379"/>
        <end position="434"/>
    </location>
</feature>
<dbReference type="AlphaFoldDB" id="A0A8J6TEF6"/>
<dbReference type="Pfam" id="PF01571">
    <property type="entry name" value="GCV_T"/>
    <property type="match status" value="1"/>
</dbReference>
<evidence type="ECO:0000259" key="4">
    <source>
        <dbReference type="Pfam" id="PF08669"/>
    </source>
</evidence>
<protein>
    <submittedName>
        <fullName evidence="6">GcvT family protein</fullName>
    </submittedName>
</protein>
<dbReference type="Pfam" id="PF16350">
    <property type="entry name" value="FAO_M"/>
    <property type="match status" value="1"/>
</dbReference>
<dbReference type="InterPro" id="IPR006076">
    <property type="entry name" value="FAD-dep_OxRdtase"/>
</dbReference>
<accession>A0A8J6TEF6</accession>
<dbReference type="InterPro" id="IPR013977">
    <property type="entry name" value="GcvT_C"/>
</dbReference>
<feature type="domain" description="Aminomethyltransferase C-terminal" evidence="4">
    <location>
        <begin position="737"/>
        <end position="818"/>
    </location>
</feature>
<evidence type="ECO:0000256" key="1">
    <source>
        <dbReference type="ARBA" id="ARBA00008609"/>
    </source>
</evidence>
<evidence type="ECO:0000313" key="7">
    <source>
        <dbReference type="Proteomes" id="UP000614469"/>
    </source>
</evidence>
<dbReference type="Pfam" id="PF01266">
    <property type="entry name" value="DAO"/>
    <property type="match status" value="1"/>
</dbReference>
<evidence type="ECO:0000259" key="2">
    <source>
        <dbReference type="Pfam" id="PF01266"/>
    </source>
</evidence>
<dbReference type="Gene3D" id="3.30.70.1400">
    <property type="entry name" value="Aminomethyltransferase beta-barrel domains"/>
    <property type="match status" value="1"/>
</dbReference>
<evidence type="ECO:0000313" key="6">
    <source>
        <dbReference type="EMBL" id="MBC8334498.1"/>
    </source>
</evidence>
<proteinExistence type="inferred from homology"/>
<dbReference type="Gene3D" id="3.30.1360.120">
    <property type="entry name" value="Probable tRNA modification gtpase trme, domain 1"/>
    <property type="match status" value="1"/>
</dbReference>
<dbReference type="Proteomes" id="UP000614469">
    <property type="component" value="Unassembled WGS sequence"/>
</dbReference>
<dbReference type="PROSITE" id="PS51257">
    <property type="entry name" value="PROKAR_LIPOPROTEIN"/>
    <property type="match status" value="1"/>
</dbReference>
<dbReference type="InterPro" id="IPR029043">
    <property type="entry name" value="GcvT/YgfZ_C"/>
</dbReference>
<dbReference type="InterPro" id="IPR036188">
    <property type="entry name" value="FAD/NAD-bd_sf"/>
</dbReference>
<dbReference type="SUPFAM" id="SSF51905">
    <property type="entry name" value="FAD/NAD(P)-binding domain"/>
    <property type="match status" value="1"/>
</dbReference>
<dbReference type="PANTHER" id="PTHR43757">
    <property type="entry name" value="AMINOMETHYLTRANSFERASE"/>
    <property type="match status" value="1"/>
</dbReference>
<feature type="domain" description="GCVT N-terminal" evidence="3">
    <location>
        <begin position="436"/>
        <end position="713"/>
    </location>
</feature>
<dbReference type="InterPro" id="IPR006222">
    <property type="entry name" value="GCVT_N"/>
</dbReference>
<evidence type="ECO:0000259" key="5">
    <source>
        <dbReference type="Pfam" id="PF16350"/>
    </source>
</evidence>